<evidence type="ECO:0000313" key="5">
    <source>
        <dbReference type="EMBL" id="PWI25011.1"/>
    </source>
</evidence>
<dbReference type="InterPro" id="IPR001270">
    <property type="entry name" value="ClpA/B"/>
</dbReference>
<evidence type="ECO:0000313" key="6">
    <source>
        <dbReference type="Proteomes" id="UP000245938"/>
    </source>
</evidence>
<dbReference type="PROSITE" id="PS50045">
    <property type="entry name" value="SIGMA54_INTERACT_4"/>
    <property type="match status" value="1"/>
</dbReference>
<dbReference type="InterPro" id="IPR050130">
    <property type="entry name" value="ClpA_ClpB"/>
</dbReference>
<protein>
    <recommendedName>
        <fullName evidence="4">Sigma-54 factor interaction domain-containing protein</fullName>
    </recommendedName>
</protein>
<dbReference type="Pfam" id="PF07724">
    <property type="entry name" value="AAA_2"/>
    <property type="match status" value="1"/>
</dbReference>
<dbReference type="SMART" id="SM00382">
    <property type="entry name" value="AAA"/>
    <property type="match status" value="2"/>
</dbReference>
<dbReference type="GO" id="GO:0005737">
    <property type="term" value="C:cytoplasm"/>
    <property type="evidence" value="ECO:0007669"/>
    <property type="project" value="TreeGrafter"/>
</dbReference>
<dbReference type="RefSeq" id="WP_109306407.1">
    <property type="nucleotide sequence ID" value="NZ_BJUF01000004.1"/>
</dbReference>
<dbReference type="Proteomes" id="UP000245938">
    <property type="component" value="Unassembled WGS sequence"/>
</dbReference>
<organism evidence="5 6">
    <name type="scientific">Kurthia sibirica</name>
    <dbReference type="NCBI Taxonomy" id="202750"/>
    <lineage>
        <taxon>Bacteria</taxon>
        <taxon>Bacillati</taxon>
        <taxon>Bacillota</taxon>
        <taxon>Bacilli</taxon>
        <taxon>Bacillales</taxon>
        <taxon>Caryophanaceae</taxon>
        <taxon>Kurthia</taxon>
    </lineage>
</organism>
<dbReference type="OrthoDB" id="9765164at2"/>
<accession>A0A2U3AKH1</accession>
<keyword evidence="1" id="KW-0547">Nucleotide-binding</keyword>
<proteinExistence type="predicted"/>
<dbReference type="InterPro" id="IPR027417">
    <property type="entry name" value="P-loop_NTPase"/>
</dbReference>
<dbReference type="GO" id="GO:0006355">
    <property type="term" value="P:regulation of DNA-templated transcription"/>
    <property type="evidence" value="ECO:0007669"/>
    <property type="project" value="InterPro"/>
</dbReference>
<evidence type="ECO:0000256" key="2">
    <source>
        <dbReference type="ARBA" id="ARBA00022840"/>
    </source>
</evidence>
<name>A0A2U3AKH1_9BACL</name>
<feature type="compositionally biased region" description="Basic and acidic residues" evidence="3">
    <location>
        <begin position="1"/>
        <end position="16"/>
    </location>
</feature>
<keyword evidence="6" id="KW-1185">Reference proteome</keyword>
<gene>
    <name evidence="5" type="ORF">DEX24_10580</name>
</gene>
<dbReference type="InterPro" id="IPR002078">
    <property type="entry name" value="Sigma_54_int"/>
</dbReference>
<reference evidence="5 6" key="1">
    <citation type="submission" date="2018-05" db="EMBL/GenBank/DDBJ databases">
        <title>Kurthia sibirica genome sequence.</title>
        <authorList>
            <person name="Maclea K.S."/>
            <person name="Goen A.E."/>
        </authorList>
    </citation>
    <scope>NUCLEOTIDE SEQUENCE [LARGE SCALE GENOMIC DNA]</scope>
    <source>
        <strain evidence="5 6">ATCC 49154</strain>
    </source>
</reference>
<dbReference type="InterPro" id="IPR003593">
    <property type="entry name" value="AAA+_ATPase"/>
</dbReference>
<feature type="region of interest" description="Disordered" evidence="3">
    <location>
        <begin position="1"/>
        <end position="41"/>
    </location>
</feature>
<dbReference type="GO" id="GO:0034605">
    <property type="term" value="P:cellular response to heat"/>
    <property type="evidence" value="ECO:0007669"/>
    <property type="project" value="TreeGrafter"/>
</dbReference>
<dbReference type="GO" id="GO:0005524">
    <property type="term" value="F:ATP binding"/>
    <property type="evidence" value="ECO:0007669"/>
    <property type="project" value="UniProtKB-KW"/>
</dbReference>
<dbReference type="PRINTS" id="PR00300">
    <property type="entry name" value="CLPPROTEASEA"/>
</dbReference>
<dbReference type="PANTHER" id="PTHR11638">
    <property type="entry name" value="ATP-DEPENDENT CLP PROTEASE"/>
    <property type="match status" value="1"/>
</dbReference>
<dbReference type="EMBL" id="QFVR01000013">
    <property type="protein sequence ID" value="PWI25011.1"/>
    <property type="molecule type" value="Genomic_DNA"/>
</dbReference>
<keyword evidence="2" id="KW-0067">ATP-binding</keyword>
<dbReference type="CDD" id="cd19499">
    <property type="entry name" value="RecA-like_ClpB_Hsp104-like"/>
    <property type="match status" value="1"/>
</dbReference>
<evidence type="ECO:0000256" key="1">
    <source>
        <dbReference type="ARBA" id="ARBA00022741"/>
    </source>
</evidence>
<dbReference type="Pfam" id="PF00004">
    <property type="entry name" value="AAA"/>
    <property type="match status" value="1"/>
</dbReference>
<feature type="domain" description="Sigma-54 factor interaction" evidence="4">
    <location>
        <begin position="348"/>
        <end position="548"/>
    </location>
</feature>
<evidence type="ECO:0000256" key="3">
    <source>
        <dbReference type="SAM" id="MobiDB-lite"/>
    </source>
</evidence>
<dbReference type="CDD" id="cd00009">
    <property type="entry name" value="AAA"/>
    <property type="match status" value="1"/>
</dbReference>
<feature type="compositionally biased region" description="Low complexity" evidence="3">
    <location>
        <begin position="17"/>
        <end position="30"/>
    </location>
</feature>
<dbReference type="PANTHER" id="PTHR11638:SF18">
    <property type="entry name" value="HEAT SHOCK PROTEIN 104"/>
    <property type="match status" value="1"/>
</dbReference>
<comment type="caution">
    <text evidence="5">The sequence shown here is derived from an EMBL/GenBank/DDBJ whole genome shotgun (WGS) entry which is preliminary data.</text>
</comment>
<dbReference type="Gene3D" id="3.40.50.300">
    <property type="entry name" value="P-loop containing nucleotide triphosphate hydrolases"/>
    <property type="match status" value="2"/>
</dbReference>
<dbReference type="GO" id="GO:0016887">
    <property type="term" value="F:ATP hydrolysis activity"/>
    <property type="evidence" value="ECO:0007669"/>
    <property type="project" value="InterPro"/>
</dbReference>
<dbReference type="InterPro" id="IPR003959">
    <property type="entry name" value="ATPase_AAA_core"/>
</dbReference>
<evidence type="ECO:0000259" key="4">
    <source>
        <dbReference type="PROSITE" id="PS50045"/>
    </source>
</evidence>
<sequence length="630" mass="70616">MVNIKDFTDDKLKENNDSNNNGNGGSRVTSGNGGLQFNGMNVQTGPEPSDFIIDHTASNKHDKILYRDEDIERIVTILSNTRQSNVLLLGEAGVGKTAIIREIGRLLKGKTYVTQMLGDGIKLYELDLHRIVAGAKYAGDVEERIKQLIEFIDDCGKNAIFYLDEAHRLYGDNDPILSKVAEGLKPILGQNQTRFILSTTTQEARLSIEKDRAIKRRFMKYALKSLTNSQTCEVLEGFAKDLEQKLKVVIPESLYPQIVAQANQHFIYMARPNNALSLLDTSVSQLRSNWIKLSIANPTAFATINGQSPMILNIDLIKQVARNIASNGSNTNGTVDIARIEPEIKQHIKGQHKAIESIVPKLKRKVLAFREAKRPMTLLFTGPTGTGKTEMAKTIAKVLFQNENQFIHINLNEYQDGTSLTRLLGAGEGYIGSNSKRPLPLDKLEENPYQVVLLDEFEKAHQTVQLAFMQALDEGELQTNRGNTILFNQAIVIATTNAGVEVLTKNRIGFGGDNLMSESNTDELIQALSNDIRPELLNRFTDIIPFLPLTLDEYKVILKLKYQKVTKEITETQDIYDFPIAELDTDYEEIDALAKETYDPLLNGRPAERSIEEWIENLLVEELPIELTKV</sequence>
<dbReference type="SUPFAM" id="SSF52540">
    <property type="entry name" value="P-loop containing nucleoside triphosphate hydrolases"/>
    <property type="match status" value="2"/>
</dbReference>
<dbReference type="AlphaFoldDB" id="A0A2U3AKH1"/>